<sequence length="137" mass="14617">MILTNEDLAALSALWRIHGGECAYRDDDPDGRILARLAGLGFVTVTDRVLEPGPVTVHCLTEAGRWAVKHWRTMPAHGLPHRTLAEVDRPAPPDAPACDHVAGYCMTSAGCAVAIRCARPAEAGSGRYNAHRPGALS</sequence>
<dbReference type="RefSeq" id="WP_139839860.1">
    <property type="nucleotide sequence ID" value="NZ_FWFR01000008.1"/>
</dbReference>
<dbReference type="AlphaFoldDB" id="A0A1Y5TZI5"/>
<reference evidence="1 2" key="1">
    <citation type="submission" date="2017-03" db="EMBL/GenBank/DDBJ databases">
        <authorList>
            <person name="Afonso C.L."/>
            <person name="Miller P.J."/>
            <person name="Scott M.A."/>
            <person name="Spackman E."/>
            <person name="Goraichik I."/>
            <person name="Dimitrov K.M."/>
            <person name="Suarez D.L."/>
            <person name="Swayne D.E."/>
        </authorList>
    </citation>
    <scope>NUCLEOTIDE SEQUENCE [LARGE SCALE GENOMIC DNA]</scope>
    <source>
        <strain evidence="1 2">CECT 7691</strain>
    </source>
</reference>
<dbReference type="Proteomes" id="UP000193200">
    <property type="component" value="Unassembled WGS sequence"/>
</dbReference>
<gene>
    <name evidence="1" type="ORF">OCH7691_04452</name>
</gene>
<dbReference type="EMBL" id="FWFR01000008">
    <property type="protein sequence ID" value="SLN77541.1"/>
    <property type="molecule type" value="Genomic_DNA"/>
</dbReference>
<accession>A0A1Y5TZI5</accession>
<organism evidence="1 2">
    <name type="scientific">Oceanibacterium hippocampi</name>
    <dbReference type="NCBI Taxonomy" id="745714"/>
    <lineage>
        <taxon>Bacteria</taxon>
        <taxon>Pseudomonadati</taxon>
        <taxon>Pseudomonadota</taxon>
        <taxon>Alphaproteobacteria</taxon>
        <taxon>Sneathiellales</taxon>
        <taxon>Sneathiellaceae</taxon>
        <taxon>Oceanibacterium</taxon>
    </lineage>
</organism>
<proteinExistence type="predicted"/>
<protein>
    <submittedName>
        <fullName evidence="1">Uncharacterized protein</fullName>
    </submittedName>
</protein>
<dbReference type="InParanoid" id="A0A1Y5TZI5"/>
<dbReference type="OrthoDB" id="9795163at2"/>
<keyword evidence="2" id="KW-1185">Reference proteome</keyword>
<name>A0A1Y5TZI5_9PROT</name>
<evidence type="ECO:0000313" key="1">
    <source>
        <dbReference type="EMBL" id="SLN77541.1"/>
    </source>
</evidence>
<evidence type="ECO:0000313" key="2">
    <source>
        <dbReference type="Proteomes" id="UP000193200"/>
    </source>
</evidence>